<evidence type="ECO:0000256" key="2">
    <source>
        <dbReference type="SAM" id="MobiDB-lite"/>
    </source>
</evidence>
<dbReference type="GO" id="GO:0043107">
    <property type="term" value="P:type IV pilus-dependent motility"/>
    <property type="evidence" value="ECO:0007669"/>
    <property type="project" value="InterPro"/>
</dbReference>
<feature type="region of interest" description="Disordered" evidence="2">
    <location>
        <begin position="174"/>
        <end position="200"/>
    </location>
</feature>
<dbReference type="Gene3D" id="1.10.287.540">
    <property type="entry name" value="Helix hairpin bin"/>
    <property type="match status" value="1"/>
</dbReference>
<feature type="coiled-coil region" evidence="1">
    <location>
        <begin position="42"/>
        <end position="93"/>
    </location>
</feature>
<proteinExistence type="predicted"/>
<reference evidence="4 5" key="1">
    <citation type="submission" date="2019-03" db="EMBL/GenBank/DDBJ databases">
        <title>Genomic Encyclopedia of Type Strains, Phase IV (KMG-IV): sequencing the most valuable type-strain genomes for metagenomic binning, comparative biology and taxonomic classification.</title>
        <authorList>
            <person name="Goeker M."/>
        </authorList>
    </citation>
    <scope>NUCLEOTIDE SEQUENCE [LARGE SCALE GENOMIC DNA]</scope>
    <source>
        <strain evidence="4 5">DSM 21944</strain>
    </source>
</reference>
<evidence type="ECO:0000313" key="4">
    <source>
        <dbReference type="EMBL" id="TCT00319.1"/>
    </source>
</evidence>
<dbReference type="OrthoDB" id="9802133at2"/>
<dbReference type="InterPro" id="IPR007445">
    <property type="entry name" value="PilO"/>
</dbReference>
<dbReference type="PANTHER" id="PTHR39555">
    <property type="entry name" value="FIMBRIAL ASSEMBLY PROTEIN PILO-LIKE PROTEIN-RELATED"/>
    <property type="match status" value="1"/>
</dbReference>
<dbReference type="GO" id="GO:0043683">
    <property type="term" value="P:type IV pilus assembly"/>
    <property type="evidence" value="ECO:0007669"/>
    <property type="project" value="InterPro"/>
</dbReference>
<dbReference type="AlphaFoldDB" id="A0A4R3LLB7"/>
<dbReference type="EMBL" id="SMAF01000003">
    <property type="protein sequence ID" value="TCT00319.1"/>
    <property type="molecule type" value="Genomic_DNA"/>
</dbReference>
<dbReference type="PANTHER" id="PTHR39555:SF1">
    <property type="entry name" value="TYPE IV PILUS INNER MEMBRANE COMPONENT PILO"/>
    <property type="match status" value="1"/>
</dbReference>
<accession>A0A4R3LLB7</accession>
<feature type="transmembrane region" description="Helical" evidence="3">
    <location>
        <begin position="20"/>
        <end position="40"/>
    </location>
</feature>
<keyword evidence="1" id="KW-0175">Coiled coil</keyword>
<keyword evidence="3" id="KW-1133">Transmembrane helix</keyword>
<keyword evidence="3" id="KW-0812">Transmembrane</keyword>
<dbReference type="InterPro" id="IPR014717">
    <property type="entry name" value="Transl_elong_EF1B/ribsomal_bS6"/>
</dbReference>
<keyword evidence="5" id="KW-1185">Reference proteome</keyword>
<name>A0A4R3LLB7_9GAMM</name>
<dbReference type="Gene3D" id="3.30.70.60">
    <property type="match status" value="1"/>
</dbReference>
<dbReference type="Pfam" id="PF04350">
    <property type="entry name" value="PilO"/>
    <property type="match status" value="1"/>
</dbReference>
<comment type="caution">
    <text evidence="4">The sequence shown here is derived from an EMBL/GenBank/DDBJ whole genome shotgun (WGS) entry which is preliminary data.</text>
</comment>
<evidence type="ECO:0000256" key="3">
    <source>
        <dbReference type="SAM" id="Phobius"/>
    </source>
</evidence>
<dbReference type="Proteomes" id="UP000294599">
    <property type="component" value="Unassembled WGS sequence"/>
</dbReference>
<dbReference type="RefSeq" id="WP_123522684.1">
    <property type="nucleotide sequence ID" value="NZ_JBHLWF010000007.1"/>
</dbReference>
<evidence type="ECO:0000256" key="1">
    <source>
        <dbReference type="SAM" id="Coils"/>
    </source>
</evidence>
<evidence type="ECO:0000313" key="5">
    <source>
        <dbReference type="Proteomes" id="UP000294599"/>
    </source>
</evidence>
<protein>
    <submittedName>
        <fullName evidence="4">Type IV pilus assembly protein PilO</fullName>
    </submittedName>
</protein>
<keyword evidence="3" id="KW-0472">Membrane</keyword>
<organism evidence="4 5">
    <name type="scientific">Pseudofulvimonas gallinarii</name>
    <dbReference type="NCBI Taxonomy" id="634155"/>
    <lineage>
        <taxon>Bacteria</taxon>
        <taxon>Pseudomonadati</taxon>
        <taxon>Pseudomonadota</taxon>
        <taxon>Gammaproteobacteria</taxon>
        <taxon>Lysobacterales</taxon>
        <taxon>Rhodanobacteraceae</taxon>
        <taxon>Pseudofulvimonas</taxon>
    </lineage>
</organism>
<dbReference type="PIRSF" id="PIRSF016482">
    <property type="entry name" value="PilO"/>
    <property type="match status" value="1"/>
</dbReference>
<gene>
    <name evidence="4" type="ORF">EDC25_10387</name>
</gene>
<sequence length="233" mass="26142">MNLADFRNLDTSNVGSWPTGVKYTFAFLLVILICVAGWYFQISNQQLELERVAAEEQRLRNDFTVKQGRVVNLEAYREQLAEMDNMFQQMVKQLPSATEMPELLVDISQSALAAGIDTQLFSPGGESKRDFYAEKPITVRMFGDYHQFGDFISRIAALPRVVILEVKEITPEAAPAGNQRGRAPVRRRPNSSNAPGDALKLEGTIRTFRYLDESEQAQLEAENAAAAAPARRR</sequence>